<dbReference type="PANTHER" id="PTHR43744">
    <property type="entry name" value="ABC TRANSPORTER PERMEASE PROTEIN MG189-RELATED-RELATED"/>
    <property type="match status" value="1"/>
</dbReference>
<reference evidence="9 10" key="1">
    <citation type="submission" date="2016-07" db="EMBL/GenBank/DDBJ databases">
        <title>Characterization of isolates of Eisenbergiella tayi derived from blood cultures, using whole genome sequencing.</title>
        <authorList>
            <person name="Burdz T."/>
            <person name="Wiebe D."/>
            <person name="Huynh C."/>
            <person name="Bernard K."/>
        </authorList>
    </citation>
    <scope>NUCLEOTIDE SEQUENCE [LARGE SCALE GENOMIC DNA]</scope>
    <source>
        <strain evidence="9 10">NML 110608</strain>
    </source>
</reference>
<dbReference type="AlphaFoldDB" id="A0A1E3A3C2"/>
<gene>
    <name evidence="9" type="primary">araQ_86</name>
    <name evidence="9" type="ORF">BEI61_04048</name>
</gene>
<feature type="transmembrane region" description="Helical" evidence="7">
    <location>
        <begin position="75"/>
        <end position="98"/>
    </location>
</feature>
<dbReference type="SUPFAM" id="SSF161098">
    <property type="entry name" value="MetI-like"/>
    <property type="match status" value="1"/>
</dbReference>
<feature type="transmembrane region" description="Helical" evidence="7">
    <location>
        <begin position="183"/>
        <end position="205"/>
    </location>
</feature>
<sequence>MNSVYDKKWSPYQIVITIACILMIVVTLLPVLNIVAISLSGKNAIAKGLVGVWPKEFTLEAYKMVFQNNNIVHSLFYSIFLTLGSALLSTFMTILAAYPLSKSDLKGRHVFLVLITITMYVGAGIVPNYLLVKELHLMNTIWALVLPGMISPFNLIILRTFFSGINKALYEAAYMDGCGEWGCLFRITIPLSLPSIFTIMLFYAISRWNGITDVLYYINKTELYTLQYQLKLLLDTLSITYNPEEMATVLVAPENVKSSTIVFAMVPMLIVYPFVQKYFTKGVMIGGVKE</sequence>
<dbReference type="Gene3D" id="1.10.3720.10">
    <property type="entry name" value="MetI-like"/>
    <property type="match status" value="1"/>
</dbReference>
<dbReference type="Proteomes" id="UP000094067">
    <property type="component" value="Unassembled WGS sequence"/>
</dbReference>
<dbReference type="Pfam" id="PF00528">
    <property type="entry name" value="BPD_transp_1"/>
    <property type="match status" value="1"/>
</dbReference>
<feature type="transmembrane region" description="Helical" evidence="7">
    <location>
        <begin position="12"/>
        <end position="39"/>
    </location>
</feature>
<dbReference type="PANTHER" id="PTHR43744:SF9">
    <property type="entry name" value="POLYGALACTURONAN_RHAMNOGALACTURONAN TRANSPORT SYSTEM PERMEASE PROTEIN YTCP"/>
    <property type="match status" value="1"/>
</dbReference>
<keyword evidence="4 7" id="KW-0812">Transmembrane</keyword>
<evidence type="ECO:0000256" key="6">
    <source>
        <dbReference type="ARBA" id="ARBA00023136"/>
    </source>
</evidence>
<dbReference type="InterPro" id="IPR000515">
    <property type="entry name" value="MetI-like"/>
</dbReference>
<keyword evidence="2 7" id="KW-0813">Transport</keyword>
<evidence type="ECO:0000256" key="7">
    <source>
        <dbReference type="RuleBase" id="RU363032"/>
    </source>
</evidence>
<feature type="transmembrane region" description="Helical" evidence="7">
    <location>
        <begin position="141"/>
        <end position="162"/>
    </location>
</feature>
<comment type="caution">
    <text evidence="9">The sequence shown here is derived from an EMBL/GenBank/DDBJ whole genome shotgun (WGS) entry which is preliminary data.</text>
</comment>
<dbReference type="EMBL" id="MCGH01000003">
    <property type="protein sequence ID" value="ODM03253.1"/>
    <property type="molecule type" value="Genomic_DNA"/>
</dbReference>
<evidence type="ECO:0000256" key="1">
    <source>
        <dbReference type="ARBA" id="ARBA00004651"/>
    </source>
</evidence>
<keyword evidence="6 7" id="KW-0472">Membrane</keyword>
<feature type="transmembrane region" description="Helical" evidence="7">
    <location>
        <begin position="110"/>
        <end position="129"/>
    </location>
</feature>
<evidence type="ECO:0000313" key="9">
    <source>
        <dbReference type="EMBL" id="ODM03253.1"/>
    </source>
</evidence>
<evidence type="ECO:0000259" key="8">
    <source>
        <dbReference type="PROSITE" id="PS50928"/>
    </source>
</evidence>
<comment type="subcellular location">
    <subcellularLocation>
        <location evidence="1 7">Cell membrane</location>
        <topology evidence="1 7">Multi-pass membrane protein</topology>
    </subcellularLocation>
</comment>
<evidence type="ECO:0000313" key="10">
    <source>
        <dbReference type="Proteomes" id="UP000094067"/>
    </source>
</evidence>
<dbReference type="PROSITE" id="PS50928">
    <property type="entry name" value="ABC_TM1"/>
    <property type="match status" value="1"/>
</dbReference>
<keyword evidence="3" id="KW-1003">Cell membrane</keyword>
<evidence type="ECO:0000256" key="5">
    <source>
        <dbReference type="ARBA" id="ARBA00022989"/>
    </source>
</evidence>
<comment type="similarity">
    <text evidence="7">Belongs to the binding-protein-dependent transport system permease family.</text>
</comment>
<organism evidence="9 10">
    <name type="scientific">Eisenbergiella tayi</name>
    <dbReference type="NCBI Taxonomy" id="1432052"/>
    <lineage>
        <taxon>Bacteria</taxon>
        <taxon>Bacillati</taxon>
        <taxon>Bacillota</taxon>
        <taxon>Clostridia</taxon>
        <taxon>Lachnospirales</taxon>
        <taxon>Lachnospiraceae</taxon>
        <taxon>Eisenbergiella</taxon>
    </lineage>
</organism>
<keyword evidence="5 7" id="KW-1133">Transmembrane helix</keyword>
<dbReference type="PATRIC" id="fig|1432052.4.peg.4477"/>
<dbReference type="CDD" id="cd06261">
    <property type="entry name" value="TM_PBP2"/>
    <property type="match status" value="1"/>
</dbReference>
<dbReference type="GO" id="GO:0005886">
    <property type="term" value="C:plasma membrane"/>
    <property type="evidence" value="ECO:0007669"/>
    <property type="project" value="UniProtKB-SubCell"/>
</dbReference>
<proteinExistence type="inferred from homology"/>
<evidence type="ECO:0000256" key="3">
    <source>
        <dbReference type="ARBA" id="ARBA00022475"/>
    </source>
</evidence>
<name>A0A1E3A3C2_9FIRM</name>
<evidence type="ECO:0000256" key="4">
    <source>
        <dbReference type="ARBA" id="ARBA00022692"/>
    </source>
</evidence>
<evidence type="ECO:0000256" key="2">
    <source>
        <dbReference type="ARBA" id="ARBA00022448"/>
    </source>
</evidence>
<protein>
    <submittedName>
        <fullName evidence="9">L-arabinose transport system permease protein AraQ</fullName>
    </submittedName>
</protein>
<dbReference type="GeneID" id="29725526"/>
<dbReference type="RefSeq" id="WP_009250858.1">
    <property type="nucleotide sequence ID" value="NZ_BAABXS010000008.1"/>
</dbReference>
<dbReference type="InterPro" id="IPR035906">
    <property type="entry name" value="MetI-like_sf"/>
</dbReference>
<feature type="domain" description="ABC transmembrane type-1" evidence="8">
    <location>
        <begin position="75"/>
        <end position="274"/>
    </location>
</feature>
<accession>A0A1E3A3C2</accession>
<dbReference type="GO" id="GO:0055085">
    <property type="term" value="P:transmembrane transport"/>
    <property type="evidence" value="ECO:0007669"/>
    <property type="project" value="InterPro"/>
</dbReference>
<dbReference type="PROSITE" id="PS51257">
    <property type="entry name" value="PROKAR_LIPOPROTEIN"/>
    <property type="match status" value="1"/>
</dbReference>